<reference evidence="1 2" key="1">
    <citation type="submission" date="2007-01" db="EMBL/GenBank/DDBJ databases">
        <title>Complete sequence of Psychromonas ingrahamii 37.</title>
        <authorList>
            <consortium name="US DOE Joint Genome Institute"/>
            <person name="Copeland A."/>
            <person name="Lucas S."/>
            <person name="Lapidus A."/>
            <person name="Barry K."/>
            <person name="Detter J.C."/>
            <person name="Glavina del Rio T."/>
            <person name="Hammon N."/>
            <person name="Israni S."/>
            <person name="Dalin E."/>
            <person name="Tice H."/>
            <person name="Pitluck S."/>
            <person name="Thompson L.S."/>
            <person name="Brettin T."/>
            <person name="Bruce D."/>
            <person name="Han C."/>
            <person name="Tapia R."/>
            <person name="Schmutz J."/>
            <person name="Larimer F."/>
            <person name="Land M."/>
            <person name="Hauser L."/>
            <person name="Kyrpides N."/>
            <person name="Ivanova N."/>
            <person name="Staley J."/>
            <person name="Richardson P."/>
        </authorList>
    </citation>
    <scope>NUCLEOTIDE SEQUENCE [LARGE SCALE GENOMIC DNA]</scope>
    <source>
        <strain evidence="1 2">37</strain>
    </source>
</reference>
<dbReference type="KEGG" id="pin:Ping_2495"/>
<proteinExistence type="predicted"/>
<organism evidence="1 2">
    <name type="scientific">Psychromonas ingrahamii (strain DSM 17664 / CCUG 51855 / 37)</name>
    <dbReference type="NCBI Taxonomy" id="357804"/>
    <lineage>
        <taxon>Bacteria</taxon>
        <taxon>Pseudomonadati</taxon>
        <taxon>Pseudomonadota</taxon>
        <taxon>Gammaproteobacteria</taxon>
        <taxon>Alteromonadales</taxon>
        <taxon>Psychromonadaceae</taxon>
        <taxon>Psychromonas</taxon>
    </lineage>
</organism>
<accession>A1SXK6</accession>
<dbReference type="AlphaFoldDB" id="A1SXK6"/>
<dbReference type="HOGENOM" id="CLU_3390993_0_0_6"/>
<name>A1SXK6_PSYIN</name>
<sequence length="32" mass="3487">MSGAFGEALVELGIRTLYLKDFTFYGCTALKA</sequence>
<protein>
    <submittedName>
        <fullName evidence="1">Uncharacterized protein</fullName>
    </submittedName>
</protein>
<dbReference type="EMBL" id="CP000510">
    <property type="protein sequence ID" value="ABM04221.1"/>
    <property type="molecule type" value="Genomic_DNA"/>
</dbReference>
<dbReference type="Proteomes" id="UP000000639">
    <property type="component" value="Chromosome"/>
</dbReference>
<evidence type="ECO:0000313" key="1">
    <source>
        <dbReference type="EMBL" id="ABM04221.1"/>
    </source>
</evidence>
<gene>
    <name evidence="1" type="ordered locus">Ping_2495</name>
</gene>
<evidence type="ECO:0000313" key="2">
    <source>
        <dbReference type="Proteomes" id="UP000000639"/>
    </source>
</evidence>
<keyword evidence="2" id="KW-1185">Reference proteome</keyword>